<feature type="compositionally biased region" description="Polar residues" evidence="1">
    <location>
        <begin position="17"/>
        <end position="30"/>
    </location>
</feature>
<feature type="compositionally biased region" description="Low complexity" evidence="1">
    <location>
        <begin position="295"/>
        <end position="320"/>
    </location>
</feature>
<reference evidence="2" key="1">
    <citation type="submission" date="2023-02" db="EMBL/GenBank/DDBJ databases">
        <authorList>
            <person name="Palmer J.M."/>
        </authorList>
    </citation>
    <scope>NUCLEOTIDE SEQUENCE</scope>
    <source>
        <strain evidence="2">FW57</strain>
    </source>
</reference>
<gene>
    <name evidence="2" type="ORF">NEMBOFW57_002059</name>
</gene>
<comment type="caution">
    <text evidence="2">The sequence shown here is derived from an EMBL/GenBank/DDBJ whole genome shotgun (WGS) entry which is preliminary data.</text>
</comment>
<evidence type="ECO:0000313" key="3">
    <source>
        <dbReference type="Proteomes" id="UP001197093"/>
    </source>
</evidence>
<feature type="region of interest" description="Disordered" evidence="1">
    <location>
        <begin position="1"/>
        <end position="38"/>
    </location>
</feature>
<protein>
    <submittedName>
        <fullName evidence="2">Uncharacterized protein</fullName>
    </submittedName>
</protein>
<accession>A0AAD4F796</accession>
<dbReference type="Proteomes" id="UP001197093">
    <property type="component" value="Unassembled WGS sequence"/>
</dbReference>
<dbReference type="AlphaFoldDB" id="A0AAD4F796"/>
<sequence length="711" mass="78602">MNSFLRRMSWQSRRKGPSTSGEKQTTSSYQEDVDRSPIPAPKTQTVLLLLAAKQPYQLTEKYAVPKLEGEHEVLVRTEAIGLNPIDWKAPDFNFAIPTLPYISGRELADYRDLRKAAYQEYVVAFDYNTVRLPPSISPEEGATLGVAFVAAALALGVCMGVDFSSVLDGPDLFSLVRQVAPEVLPEDVRHECLDGILSHERAVPGDWLAIWGSSTSANLTIQLAKLAGLKTVAIVDKAKHGLRLANHKAIRTDLLVDSHDPKRAVDIIRANLHGKLRFGIDTRGRESATSLLQALSPGSLGSSPPTSAKTTKTATTATEGSPPPSPPATPHNATQQLSAHLIGLTGLPKESAPEGTLFHTVPIKLFHEVPAIGSALVLWLERLLEKGLICPPEIIDVEHGLESVNKGLDRMRRGPKLAPFTPDARADIEFVEFLGHENDADSQVWKVKINGAGLFALKAFYFCHPDSLSDGQGGDLTRPLANLQLYADYFDPFNCECRAYGRLKEEKREDLAVKAYGYLLLTLGQEDDLARKVTGEPSLPPHTNADELNGYNFWRRHEQHHGLPVRAIVKEFVPRKALDPNQAQGMWADLQALHSLGIFVGDTHGGNYLGGKLVDFSRSWTMYHPALVQIHDSTLRDLMLEELQNLLDRYYSLKNSSSRTVAIPLDLEAFCSGHITKYNNLPRAYNWLKWESNADEAKAYVQERLFEGLAL</sequence>
<dbReference type="InterPro" id="IPR036291">
    <property type="entry name" value="NAD(P)-bd_dom_sf"/>
</dbReference>
<dbReference type="SUPFAM" id="SSF51735">
    <property type="entry name" value="NAD(P)-binding Rossmann-fold domains"/>
    <property type="match status" value="1"/>
</dbReference>
<name>A0AAD4F796_9PEZI</name>
<feature type="region of interest" description="Disordered" evidence="1">
    <location>
        <begin position="295"/>
        <end position="333"/>
    </location>
</feature>
<dbReference type="InterPro" id="IPR025213">
    <property type="entry name" value="Sim4_Fta2"/>
</dbReference>
<proteinExistence type="predicted"/>
<dbReference type="Gene3D" id="3.40.50.720">
    <property type="entry name" value="NAD(P)-binding Rossmann-like Domain"/>
    <property type="match status" value="1"/>
</dbReference>
<dbReference type="SUPFAM" id="SSF50129">
    <property type="entry name" value="GroES-like"/>
    <property type="match status" value="1"/>
</dbReference>
<dbReference type="InterPro" id="IPR052585">
    <property type="entry name" value="Lipid_raft_assoc_Zn_ADH"/>
</dbReference>
<keyword evidence="3" id="KW-1185">Reference proteome</keyword>
<dbReference type="Gene3D" id="3.90.180.10">
    <property type="entry name" value="Medium-chain alcohol dehydrogenases, catalytic domain"/>
    <property type="match status" value="2"/>
</dbReference>
<evidence type="ECO:0000256" key="1">
    <source>
        <dbReference type="SAM" id="MobiDB-lite"/>
    </source>
</evidence>
<dbReference type="InterPro" id="IPR011032">
    <property type="entry name" value="GroES-like_sf"/>
</dbReference>
<dbReference type="EMBL" id="JAHCVI010000001">
    <property type="protein sequence ID" value="KAG7292028.1"/>
    <property type="molecule type" value="Genomic_DNA"/>
</dbReference>
<dbReference type="PANTHER" id="PTHR43482:SF2">
    <property type="entry name" value="ZINC-BINDING DEHYDROGENASE FAMILY, PUTATIVE (AFU_ORTHOLOGUE AFUA_3G15030)-RELATED"/>
    <property type="match status" value="1"/>
</dbReference>
<evidence type="ECO:0000313" key="2">
    <source>
        <dbReference type="EMBL" id="KAG7292028.1"/>
    </source>
</evidence>
<dbReference type="Pfam" id="PF13095">
    <property type="entry name" value="FTA2"/>
    <property type="match status" value="1"/>
</dbReference>
<dbReference type="PANTHER" id="PTHR43482">
    <property type="entry name" value="PROTEIN AST1-RELATED"/>
    <property type="match status" value="1"/>
</dbReference>
<organism evidence="2 3">
    <name type="scientific">Staphylotrichum longicolle</name>
    <dbReference type="NCBI Taxonomy" id="669026"/>
    <lineage>
        <taxon>Eukaryota</taxon>
        <taxon>Fungi</taxon>
        <taxon>Dikarya</taxon>
        <taxon>Ascomycota</taxon>
        <taxon>Pezizomycotina</taxon>
        <taxon>Sordariomycetes</taxon>
        <taxon>Sordariomycetidae</taxon>
        <taxon>Sordariales</taxon>
        <taxon>Chaetomiaceae</taxon>
        <taxon>Staphylotrichum</taxon>
    </lineage>
</organism>